<dbReference type="Pfam" id="PF06964">
    <property type="entry name" value="Alpha-L-AF_C"/>
    <property type="match status" value="1"/>
</dbReference>
<dbReference type="Gene3D" id="2.60.40.1180">
    <property type="entry name" value="Golgi alpha-mannosidase II"/>
    <property type="match status" value="1"/>
</dbReference>
<accession>A0A0G2HRS0</accession>
<evidence type="ECO:0000256" key="3">
    <source>
        <dbReference type="ARBA" id="ARBA00007186"/>
    </source>
</evidence>
<dbReference type="UniPathway" id="UPA00667"/>
<dbReference type="InterPro" id="IPR051563">
    <property type="entry name" value="Glycosyl_Hydrolase_51"/>
</dbReference>
<dbReference type="OrthoDB" id="406864at2759"/>
<dbReference type="AlphaFoldDB" id="A0A0G2HRS0"/>
<evidence type="ECO:0000256" key="1">
    <source>
        <dbReference type="ARBA" id="ARBA00001462"/>
    </source>
</evidence>
<dbReference type="Gene3D" id="2.60.120.260">
    <property type="entry name" value="Galactose-binding domain-like"/>
    <property type="match status" value="1"/>
</dbReference>
<feature type="domain" description="Alpha-L-arabinofuranosidase C-terminal" evidence="10">
    <location>
        <begin position="463"/>
        <end position="663"/>
    </location>
</feature>
<reference evidence="11 12" key="1">
    <citation type="submission" date="2015-05" db="EMBL/GenBank/DDBJ databases">
        <title>Distinctive expansion of gene families associated with plant cell wall degradation and secondary metabolism in the genomes of grapevine trunk pathogens.</title>
        <authorList>
            <person name="Lawrence D.P."/>
            <person name="Travadon R."/>
            <person name="Rolshausen P.E."/>
            <person name="Baumgartner K."/>
        </authorList>
    </citation>
    <scope>NUCLEOTIDE SEQUENCE [LARGE SCALE GENOMIC DNA]</scope>
    <source>
        <strain evidence="11">DA912</strain>
    </source>
</reference>
<evidence type="ECO:0000256" key="5">
    <source>
        <dbReference type="ARBA" id="ARBA00022729"/>
    </source>
</evidence>
<comment type="pathway">
    <text evidence="2">Glycan metabolism; L-arabinan degradation.</text>
</comment>
<dbReference type="GO" id="GO:0046556">
    <property type="term" value="F:alpha-L-arabinofuranosidase activity"/>
    <property type="evidence" value="ECO:0007669"/>
    <property type="project" value="UniProtKB-EC"/>
</dbReference>
<evidence type="ECO:0000256" key="7">
    <source>
        <dbReference type="ARBA" id="ARBA00023180"/>
    </source>
</evidence>
<proteinExistence type="inferred from homology"/>
<dbReference type="Gene3D" id="3.20.20.80">
    <property type="entry name" value="Glycosidases"/>
    <property type="match status" value="1"/>
</dbReference>
<dbReference type="SMART" id="SM00813">
    <property type="entry name" value="Alpha-L-AF_C"/>
    <property type="match status" value="1"/>
</dbReference>
<dbReference type="GO" id="GO:0046373">
    <property type="term" value="P:L-arabinose metabolic process"/>
    <property type="evidence" value="ECO:0007669"/>
    <property type="project" value="InterPro"/>
</dbReference>
<dbReference type="InterPro" id="IPR055235">
    <property type="entry name" value="ASD1_cat"/>
</dbReference>
<dbReference type="Pfam" id="PF22848">
    <property type="entry name" value="ASD1_dom"/>
    <property type="match status" value="1"/>
</dbReference>
<dbReference type="PANTHER" id="PTHR31776">
    <property type="entry name" value="ALPHA-L-ARABINOFURANOSIDASE 1"/>
    <property type="match status" value="1"/>
</dbReference>
<evidence type="ECO:0000259" key="10">
    <source>
        <dbReference type="SMART" id="SM00813"/>
    </source>
</evidence>
<dbReference type="EC" id="3.2.1.55" evidence="4"/>
<comment type="similarity">
    <text evidence="3">Belongs to the glycosyl hydrolase 51 family.</text>
</comment>
<dbReference type="InterPro" id="IPR010720">
    <property type="entry name" value="Alpha-L-AF_C"/>
</dbReference>
<feature type="chain" id="PRO_5002545285" description="non-reducing end alpha-L-arabinofuranosidase" evidence="9">
    <location>
        <begin position="20"/>
        <end position="679"/>
    </location>
</feature>
<evidence type="ECO:0000313" key="12">
    <source>
        <dbReference type="Proteomes" id="UP000034680"/>
    </source>
</evidence>
<evidence type="ECO:0000256" key="8">
    <source>
        <dbReference type="SAM" id="MobiDB-lite"/>
    </source>
</evidence>
<evidence type="ECO:0000256" key="2">
    <source>
        <dbReference type="ARBA" id="ARBA00004834"/>
    </source>
</evidence>
<evidence type="ECO:0000313" key="11">
    <source>
        <dbReference type="EMBL" id="KKY37558.1"/>
    </source>
</evidence>
<dbReference type="STRING" id="1214573.A0A0G2HRS0"/>
<dbReference type="Proteomes" id="UP000034680">
    <property type="component" value="Unassembled WGS sequence"/>
</dbReference>
<keyword evidence="7" id="KW-0325">Glycoprotein</keyword>
<dbReference type="PANTHER" id="PTHR31776:SF0">
    <property type="entry name" value="ALPHA-L-ARABINOFURANOSIDASE 1"/>
    <property type="match status" value="1"/>
</dbReference>
<dbReference type="InterPro" id="IPR013780">
    <property type="entry name" value="Glyco_hydro_b"/>
</dbReference>
<evidence type="ECO:0000256" key="4">
    <source>
        <dbReference type="ARBA" id="ARBA00012670"/>
    </source>
</evidence>
<feature type="region of interest" description="Disordered" evidence="8">
    <location>
        <begin position="405"/>
        <end position="426"/>
    </location>
</feature>
<comment type="catalytic activity">
    <reaction evidence="1">
        <text>Hydrolysis of terminal non-reducing alpha-L-arabinofuranoside residues in alpha-L-arabinosides.</text>
        <dbReference type="EC" id="3.2.1.55"/>
    </reaction>
</comment>
<organism evidence="11 12">
    <name type="scientific">Diaporthe ampelina</name>
    <dbReference type="NCBI Taxonomy" id="1214573"/>
    <lineage>
        <taxon>Eukaryota</taxon>
        <taxon>Fungi</taxon>
        <taxon>Dikarya</taxon>
        <taxon>Ascomycota</taxon>
        <taxon>Pezizomycotina</taxon>
        <taxon>Sordariomycetes</taxon>
        <taxon>Sordariomycetidae</taxon>
        <taxon>Diaporthales</taxon>
        <taxon>Diaporthaceae</taxon>
        <taxon>Diaporthe</taxon>
    </lineage>
</organism>
<evidence type="ECO:0000256" key="6">
    <source>
        <dbReference type="ARBA" id="ARBA00022801"/>
    </source>
</evidence>
<dbReference type="EMBL" id="LCUC01000082">
    <property type="protein sequence ID" value="KKY37558.1"/>
    <property type="molecule type" value="Genomic_DNA"/>
</dbReference>
<evidence type="ECO:0000256" key="9">
    <source>
        <dbReference type="SAM" id="SignalP"/>
    </source>
</evidence>
<keyword evidence="6" id="KW-0378">Hydrolase</keyword>
<sequence length="679" mass="73932">MAFLKRALAAAACVTSAVAVDVLVQSSGGNVTGKFGHPYGYGFLHEDINNSGDGGIYAELIQNRAFQYSPKFPVSTAHYFPVNGANFSIEFLDTPLSEALPASLRVSAGSNSTGRIGFENDGYWGIAVSQQKYTGSFWVKGAYNGSFTASLQSNLTDEVFGSVEVASKSVEHEWTEHEFEIVPESDAPSSNNTFSVTFDVDSVRSGALDFNLISLFPPTYKDRKNGLRVDIAQALADLNPTFLRFPGGNMLEGLTNDTYWDWKDSLGPLKDRPGFQGVWGYQQTHGLGLLEYLEWAEDMNLQIVLGVWAGLALNGDVTPEQDLQPFIDDALDEIEFVRGPADSTWGARRAELGHPEPFELNYVEVGNEDWLAGYPGGWDSYKEYRFQLFFDAITAAYPEIQVISSGASSDPAPEGETTGANLTDGLDFTKTPGAIGDYHPYREPDELVFEFDRFDNDIGHIIGEVAATHVNGATPPRWDGELYKYPWWIGAVGEAVSLLGYERNSDRIPGTFYAPVLKNENRFQWPITLIQFTADPKQTTRAVTWYCWSLFAHHPISSTLPTTSNSTYGPLYWGAGKDEARNGALVWKGAVYNTTDGSDVPVSVHFEGVEAGTKASLTVLTNGVGDPFAYNDPRTGVNIVNTTTQELTSGAGGAFEFSLPQLSVAVLDTDLGAVASGSA</sequence>
<keyword evidence="12" id="KW-1185">Reference proteome</keyword>
<feature type="signal peptide" evidence="9">
    <location>
        <begin position="1"/>
        <end position="19"/>
    </location>
</feature>
<dbReference type="SUPFAM" id="SSF51445">
    <property type="entry name" value="(Trans)glycosidases"/>
    <property type="match status" value="1"/>
</dbReference>
<protein>
    <recommendedName>
        <fullName evidence="4">non-reducing end alpha-L-arabinofuranosidase</fullName>
        <ecNumber evidence="4">3.2.1.55</ecNumber>
    </recommendedName>
</protein>
<reference evidence="11 12" key="2">
    <citation type="submission" date="2015-05" db="EMBL/GenBank/DDBJ databases">
        <authorList>
            <person name="Morales-Cruz A."/>
            <person name="Amrine K.C."/>
            <person name="Cantu D."/>
        </authorList>
    </citation>
    <scope>NUCLEOTIDE SEQUENCE [LARGE SCALE GENOMIC DNA]</scope>
    <source>
        <strain evidence="11">DA912</strain>
    </source>
</reference>
<keyword evidence="5 9" id="KW-0732">Signal</keyword>
<dbReference type="GO" id="GO:0031222">
    <property type="term" value="P:arabinan catabolic process"/>
    <property type="evidence" value="ECO:0007669"/>
    <property type="project" value="UniProtKB-UniPathway"/>
</dbReference>
<comment type="caution">
    <text evidence="11">The sequence shown here is derived from an EMBL/GenBank/DDBJ whole genome shotgun (WGS) entry which is preliminary data.</text>
</comment>
<name>A0A0G2HRS0_9PEZI</name>
<dbReference type="InterPro" id="IPR017853">
    <property type="entry name" value="GH"/>
</dbReference>
<gene>
    <name evidence="11" type="ORF">UCDDA912_g02447</name>
</gene>